<dbReference type="FunFam" id="1.10.8.60:FF:000053">
    <property type="entry name" value="DNA polymerase epsilon subunit"/>
    <property type="match status" value="1"/>
</dbReference>
<keyword evidence="5" id="KW-0539">Nucleus</keyword>
<protein>
    <recommendedName>
        <fullName evidence="9">DNA polymerase epsilon subunit 2</fullName>
    </recommendedName>
    <alternativeName>
        <fullName evidence="6">DNA polymerase II subunit 2</fullName>
    </alternativeName>
    <alternativeName>
        <fullName evidence="10">DNA polymerase epsilon subunit B</fullName>
    </alternativeName>
</protein>
<evidence type="ECO:0000256" key="2">
    <source>
        <dbReference type="ARBA" id="ARBA00009560"/>
    </source>
</evidence>
<comment type="subunit">
    <text evidence="8">Component of the DNA polymerase epsilon complex consisting of four subunits: the catalytic subunit POLE and the accessory subunits POLE2, POLE3 and POLE4.</text>
</comment>
<dbReference type="Ensembl" id="ENSAOWT00000005051.1">
    <property type="protein sequence ID" value="ENSAOWP00000004410.1"/>
    <property type="gene ID" value="ENSAOWG00000003096.1"/>
</dbReference>
<evidence type="ECO:0000313" key="14">
    <source>
        <dbReference type="Proteomes" id="UP000694424"/>
    </source>
</evidence>
<dbReference type="Gene3D" id="1.10.8.60">
    <property type="match status" value="1"/>
</dbReference>
<evidence type="ECO:0000256" key="6">
    <source>
        <dbReference type="ARBA" id="ARBA00032930"/>
    </source>
</evidence>
<feature type="region of interest" description="Disordered" evidence="11">
    <location>
        <begin position="1"/>
        <end position="92"/>
    </location>
</feature>
<evidence type="ECO:0000313" key="13">
    <source>
        <dbReference type="Ensembl" id="ENSAOWP00000004410.1"/>
    </source>
</evidence>
<dbReference type="AlphaFoldDB" id="A0A8B9NYQ8"/>
<dbReference type="Pfam" id="PF12213">
    <property type="entry name" value="Dpoe2NT"/>
    <property type="match status" value="1"/>
</dbReference>
<evidence type="ECO:0000256" key="3">
    <source>
        <dbReference type="ARBA" id="ARBA00022705"/>
    </source>
</evidence>
<comment type="function">
    <text evidence="7">Accessory component of the DNA polymerase epsilon complex. Participates in DNA repair and in chromosomal DNA replication.</text>
</comment>
<feature type="compositionally biased region" description="Basic and acidic residues" evidence="11">
    <location>
        <begin position="9"/>
        <end position="21"/>
    </location>
</feature>
<keyword evidence="4" id="KW-0238">DNA-binding</keyword>
<dbReference type="Proteomes" id="UP000694424">
    <property type="component" value="Unplaced"/>
</dbReference>
<evidence type="ECO:0000256" key="8">
    <source>
        <dbReference type="ARBA" id="ARBA00063156"/>
    </source>
</evidence>
<reference evidence="13" key="1">
    <citation type="submission" date="2025-08" db="UniProtKB">
        <authorList>
            <consortium name="Ensembl"/>
        </authorList>
    </citation>
    <scope>IDENTIFICATION</scope>
</reference>
<feature type="domain" description="DNA polymerase epsilon subunit B N-terminal" evidence="12">
    <location>
        <begin position="99"/>
        <end position="150"/>
    </location>
</feature>
<accession>A0A8B9NYQ8</accession>
<organism evidence="13 14">
    <name type="scientific">Apteryx owenii</name>
    <name type="common">Little spotted kiwi</name>
    <dbReference type="NCBI Taxonomy" id="8824"/>
    <lineage>
        <taxon>Eukaryota</taxon>
        <taxon>Metazoa</taxon>
        <taxon>Chordata</taxon>
        <taxon>Craniata</taxon>
        <taxon>Vertebrata</taxon>
        <taxon>Euteleostomi</taxon>
        <taxon>Archelosauria</taxon>
        <taxon>Archosauria</taxon>
        <taxon>Dinosauria</taxon>
        <taxon>Saurischia</taxon>
        <taxon>Theropoda</taxon>
        <taxon>Coelurosauria</taxon>
        <taxon>Aves</taxon>
        <taxon>Palaeognathae</taxon>
        <taxon>Apterygiformes</taxon>
        <taxon>Apterygidae</taxon>
        <taxon>Apteryx</taxon>
    </lineage>
</organism>
<reference evidence="13" key="2">
    <citation type="submission" date="2025-09" db="UniProtKB">
        <authorList>
            <consortium name="Ensembl"/>
        </authorList>
    </citation>
    <scope>IDENTIFICATION</scope>
</reference>
<name>A0A8B9NYQ8_APTOW</name>
<dbReference type="InterPro" id="IPR024639">
    <property type="entry name" value="DNA_pol_e_bsu_N"/>
</dbReference>
<evidence type="ECO:0000256" key="7">
    <source>
        <dbReference type="ARBA" id="ARBA00054225"/>
    </source>
</evidence>
<evidence type="ECO:0000256" key="5">
    <source>
        <dbReference type="ARBA" id="ARBA00023242"/>
    </source>
</evidence>
<comment type="subcellular location">
    <subcellularLocation>
        <location evidence="1">Nucleus</location>
    </subcellularLocation>
</comment>
<comment type="similarity">
    <text evidence="2">Belongs to the DNA polymerase epsilon subunit B family.</text>
</comment>
<evidence type="ECO:0000259" key="12">
    <source>
        <dbReference type="Pfam" id="PF12213"/>
    </source>
</evidence>
<evidence type="ECO:0000256" key="10">
    <source>
        <dbReference type="ARBA" id="ARBA00074983"/>
    </source>
</evidence>
<dbReference type="GO" id="GO:0005634">
    <property type="term" value="C:nucleus"/>
    <property type="evidence" value="ECO:0007669"/>
    <property type="project" value="UniProtKB-SubCell"/>
</dbReference>
<dbReference type="GO" id="GO:0003677">
    <property type="term" value="F:DNA binding"/>
    <property type="evidence" value="ECO:0007669"/>
    <property type="project" value="UniProtKB-KW"/>
</dbReference>
<evidence type="ECO:0000256" key="1">
    <source>
        <dbReference type="ARBA" id="ARBA00004123"/>
    </source>
</evidence>
<sequence>MKTVTQSSEKVKPMHERERTTKQHAAALRSPANSPDPGAGKTWTRPIQGANEAWQGETSRAASRANGTHAWKQAPVVTRNGPRRASATPRGLGSKKISWDAINYLTEALQSINEVELEDVIENIIDAVEKQPLSSNMIEQSTVEAAVQECSQALDETVYGDIIFYMIFMGVGMHSLISSRE</sequence>
<evidence type="ECO:0000256" key="11">
    <source>
        <dbReference type="SAM" id="MobiDB-lite"/>
    </source>
</evidence>
<dbReference type="GO" id="GO:0006260">
    <property type="term" value="P:DNA replication"/>
    <property type="evidence" value="ECO:0007669"/>
    <property type="project" value="UniProtKB-KW"/>
</dbReference>
<keyword evidence="3" id="KW-0235">DNA replication</keyword>
<keyword evidence="14" id="KW-1185">Reference proteome</keyword>
<proteinExistence type="inferred from homology"/>
<evidence type="ECO:0000256" key="9">
    <source>
        <dbReference type="ARBA" id="ARBA00068387"/>
    </source>
</evidence>
<evidence type="ECO:0000256" key="4">
    <source>
        <dbReference type="ARBA" id="ARBA00023125"/>
    </source>
</evidence>